<keyword evidence="4 6" id="KW-0274">FAD</keyword>
<reference evidence="10 11" key="1">
    <citation type="submission" date="2020-02" db="EMBL/GenBank/DDBJ databases">
        <title>Full genome sequence of Nocardioides sp. R-3366.</title>
        <authorList>
            <person name="Im W.-T."/>
        </authorList>
    </citation>
    <scope>NUCLEOTIDE SEQUENCE [LARGE SCALE GENOMIC DNA]</scope>
    <source>
        <strain evidence="10 11">R-3366</strain>
    </source>
</reference>
<dbReference type="FunFam" id="2.40.110.10:FF:000011">
    <property type="entry name" value="Acyl-CoA dehydrogenase FadE34"/>
    <property type="match status" value="1"/>
</dbReference>
<dbReference type="EMBL" id="CP049257">
    <property type="protein sequence ID" value="QIG42838.1"/>
    <property type="molecule type" value="Genomic_DNA"/>
</dbReference>
<comment type="similarity">
    <text evidence="2 6">Belongs to the acyl-CoA dehydrogenase family.</text>
</comment>
<dbReference type="GO" id="GO:0005886">
    <property type="term" value="C:plasma membrane"/>
    <property type="evidence" value="ECO:0007669"/>
    <property type="project" value="TreeGrafter"/>
</dbReference>
<dbReference type="Pfam" id="PF02770">
    <property type="entry name" value="Acyl-CoA_dh_M"/>
    <property type="match status" value="1"/>
</dbReference>
<dbReference type="SUPFAM" id="SSF56645">
    <property type="entry name" value="Acyl-CoA dehydrogenase NM domain-like"/>
    <property type="match status" value="1"/>
</dbReference>
<feature type="domain" description="Acyl-CoA dehydrogenase/oxidase C-terminal" evidence="7">
    <location>
        <begin position="252"/>
        <end position="393"/>
    </location>
</feature>
<evidence type="ECO:0000256" key="3">
    <source>
        <dbReference type="ARBA" id="ARBA00022630"/>
    </source>
</evidence>
<evidence type="ECO:0000256" key="2">
    <source>
        <dbReference type="ARBA" id="ARBA00009347"/>
    </source>
</evidence>
<dbReference type="Gene3D" id="1.10.540.10">
    <property type="entry name" value="Acyl-CoA dehydrogenase/oxidase, N-terminal domain"/>
    <property type="match status" value="1"/>
</dbReference>
<keyword evidence="3 6" id="KW-0285">Flavoprotein</keyword>
<evidence type="ECO:0000259" key="8">
    <source>
        <dbReference type="Pfam" id="PF02770"/>
    </source>
</evidence>
<gene>
    <name evidence="10" type="ORF">G5V58_08700</name>
</gene>
<dbReference type="GO" id="GO:0016627">
    <property type="term" value="F:oxidoreductase activity, acting on the CH-CH group of donors"/>
    <property type="evidence" value="ECO:0007669"/>
    <property type="project" value="InterPro"/>
</dbReference>
<feature type="domain" description="Acyl-CoA dehydrogenase/oxidase N-terminal" evidence="9">
    <location>
        <begin position="51"/>
        <end position="141"/>
    </location>
</feature>
<dbReference type="SUPFAM" id="SSF47203">
    <property type="entry name" value="Acyl-CoA dehydrogenase C-terminal domain-like"/>
    <property type="match status" value="1"/>
</dbReference>
<dbReference type="Proteomes" id="UP000502996">
    <property type="component" value="Chromosome"/>
</dbReference>
<evidence type="ECO:0000256" key="1">
    <source>
        <dbReference type="ARBA" id="ARBA00001974"/>
    </source>
</evidence>
<proteinExistence type="inferred from homology"/>
<feature type="domain" description="Acyl-CoA oxidase/dehydrogenase middle" evidence="8">
    <location>
        <begin position="145"/>
        <end position="237"/>
    </location>
</feature>
<dbReference type="InterPro" id="IPR037069">
    <property type="entry name" value="AcylCoA_DH/ox_N_sf"/>
</dbReference>
<dbReference type="Gene3D" id="1.20.140.10">
    <property type="entry name" value="Butyryl-CoA Dehydrogenase, subunit A, domain 3"/>
    <property type="match status" value="1"/>
</dbReference>
<dbReference type="Gene3D" id="2.40.110.10">
    <property type="entry name" value="Butyryl-CoA Dehydrogenase, subunit A, domain 2"/>
    <property type="match status" value="1"/>
</dbReference>
<evidence type="ECO:0000313" key="10">
    <source>
        <dbReference type="EMBL" id="QIG42838.1"/>
    </source>
</evidence>
<dbReference type="RefSeq" id="WP_165231148.1">
    <property type="nucleotide sequence ID" value="NZ_CP049257.1"/>
</dbReference>
<comment type="cofactor">
    <cofactor evidence="1 6">
        <name>FAD</name>
        <dbReference type="ChEBI" id="CHEBI:57692"/>
    </cofactor>
</comment>
<dbReference type="PANTHER" id="PTHR43292">
    <property type="entry name" value="ACYL-COA DEHYDROGENASE"/>
    <property type="match status" value="1"/>
</dbReference>
<dbReference type="InterPro" id="IPR036250">
    <property type="entry name" value="AcylCo_DH-like_C"/>
</dbReference>
<evidence type="ECO:0000256" key="5">
    <source>
        <dbReference type="ARBA" id="ARBA00023002"/>
    </source>
</evidence>
<dbReference type="KEGG" id="nano:G5V58_08700"/>
<dbReference type="PANTHER" id="PTHR43292:SF4">
    <property type="entry name" value="ACYL-COA DEHYDROGENASE FADE34"/>
    <property type="match status" value="1"/>
</dbReference>
<dbReference type="InterPro" id="IPR052161">
    <property type="entry name" value="Mycobact_Acyl-CoA_DH"/>
</dbReference>
<dbReference type="AlphaFoldDB" id="A0A6G6WBY1"/>
<keyword evidence="5 6" id="KW-0560">Oxidoreductase</keyword>
<evidence type="ECO:0000259" key="9">
    <source>
        <dbReference type="Pfam" id="PF02771"/>
    </source>
</evidence>
<dbReference type="Pfam" id="PF02771">
    <property type="entry name" value="Acyl-CoA_dh_N"/>
    <property type="match status" value="1"/>
</dbReference>
<accession>A0A6G6WBY1</accession>
<evidence type="ECO:0000256" key="6">
    <source>
        <dbReference type="RuleBase" id="RU362125"/>
    </source>
</evidence>
<dbReference type="InterPro" id="IPR006091">
    <property type="entry name" value="Acyl-CoA_Oxase/DH_mid-dom"/>
</dbReference>
<keyword evidence="11" id="KW-1185">Reference proteome</keyword>
<organism evidence="10 11">
    <name type="scientific">Nocardioides anomalus</name>
    <dbReference type="NCBI Taxonomy" id="2712223"/>
    <lineage>
        <taxon>Bacteria</taxon>
        <taxon>Bacillati</taxon>
        <taxon>Actinomycetota</taxon>
        <taxon>Actinomycetes</taxon>
        <taxon>Propionibacteriales</taxon>
        <taxon>Nocardioidaceae</taxon>
        <taxon>Nocardioides</taxon>
    </lineage>
</organism>
<protein>
    <submittedName>
        <fullName evidence="10">Acyl-CoA dehydrogenase</fullName>
    </submittedName>
</protein>
<evidence type="ECO:0000256" key="4">
    <source>
        <dbReference type="ARBA" id="ARBA00022827"/>
    </source>
</evidence>
<dbReference type="GO" id="GO:0050660">
    <property type="term" value="F:flavin adenine dinucleotide binding"/>
    <property type="evidence" value="ECO:0007669"/>
    <property type="project" value="InterPro"/>
</dbReference>
<sequence length="401" mass="43226">MSASVADSPVTLAEIAAEAEAFFAARVPRRTDGVVHGSGPDGVIGVGHHSAESEETELARAQAWQRELCDAGLAWVDGPVEYGGRGLSAEHAHTVAEVAAGFEVPITSCFMVSHQIVGPTILSHGTPEQKRAHLPGIWRGDTVCCQLFSEPEAGSDLAGLRTTARRDGDVWVVTGQKLWSSYAHVSRLGELIARTGEPGSRHRGLTVFLVDMDSPGIEVRPLKQITGGEHFNEVFLDEVRIPDSARVGPVDGGWAIAMTTVTNERSVLGREHNGIMLDPVRRLFALAVDRGAADDPAVQELLAECWAREQLLHETASRLAGQPRGPSVVKLMMTSDMEFYSEVAGRLLGYRMVADTGAWGTYAWSELLLNAPAHRIAGGSDEIQRNILAERVLGLPREARP</sequence>
<dbReference type="InterPro" id="IPR013786">
    <property type="entry name" value="AcylCoA_DH/ox_N"/>
</dbReference>
<dbReference type="InterPro" id="IPR046373">
    <property type="entry name" value="Acyl-CoA_Oxase/DH_mid-dom_sf"/>
</dbReference>
<name>A0A6G6WBY1_9ACTN</name>
<dbReference type="Pfam" id="PF00441">
    <property type="entry name" value="Acyl-CoA_dh_1"/>
    <property type="match status" value="1"/>
</dbReference>
<evidence type="ECO:0000259" key="7">
    <source>
        <dbReference type="Pfam" id="PF00441"/>
    </source>
</evidence>
<dbReference type="InterPro" id="IPR009100">
    <property type="entry name" value="AcylCoA_DH/oxidase_NM_dom_sf"/>
</dbReference>
<evidence type="ECO:0000313" key="11">
    <source>
        <dbReference type="Proteomes" id="UP000502996"/>
    </source>
</evidence>
<dbReference type="InterPro" id="IPR009075">
    <property type="entry name" value="AcylCo_DH/oxidase_C"/>
</dbReference>